<dbReference type="Pfam" id="PF01297">
    <property type="entry name" value="ZnuA"/>
    <property type="match status" value="1"/>
</dbReference>
<comment type="subcellular location">
    <subcellularLocation>
        <location evidence="1">Cell envelope</location>
    </subcellularLocation>
</comment>
<accession>A0AAW8YHU4</accession>
<sequence>MRGRRSWLAGLVLLLAGVFLLGGCTATKPKHSDKVQVVSSLNFYGDVAKKVGGKYVKVTNIIQNAATDPHDFEPTTKTAKLMVDADLVIENGMGTDAWMQRITPHKKGLQVINLGHLMNKKNGENPHLWYDLATMERLANQVAKQLSKKDPQHREFYQRNAQKYVKSLQPIQKKIDEIKQQSSGKKVAVTEPVYDYTLRELGYQISDRKFALAIENETDPSPKTVENLQQDLRQRRVEFIVNNQQTGNKVIDEVLKMAKKHHVPVINVTETMPDGKSYQEWMVGQLNQISKIIRGKD</sequence>
<dbReference type="InterPro" id="IPR006128">
    <property type="entry name" value="Lipoprotein_PsaA-like"/>
</dbReference>
<dbReference type="EMBL" id="JAWJAV010000003">
    <property type="protein sequence ID" value="MDV2621341.1"/>
    <property type="molecule type" value="Genomic_DNA"/>
</dbReference>
<dbReference type="GO" id="GO:0046872">
    <property type="term" value="F:metal ion binding"/>
    <property type="evidence" value="ECO:0007669"/>
    <property type="project" value="UniProtKB-KW"/>
</dbReference>
<evidence type="ECO:0000313" key="6">
    <source>
        <dbReference type="EMBL" id="MDV2621341.1"/>
    </source>
</evidence>
<comment type="caution">
    <text evidence="6">The sequence shown here is derived from an EMBL/GenBank/DDBJ whole genome shotgun (WGS) entry which is preliminary data.</text>
</comment>
<dbReference type="SUPFAM" id="SSF53807">
    <property type="entry name" value="Helical backbone' metal receptor"/>
    <property type="match status" value="1"/>
</dbReference>
<dbReference type="AlphaFoldDB" id="A0AAW8YHU4"/>
<dbReference type="InterPro" id="IPR006127">
    <property type="entry name" value="ZnuA-like"/>
</dbReference>
<dbReference type="RefSeq" id="WP_008841274.1">
    <property type="nucleotide sequence ID" value="NZ_CP050079.1"/>
</dbReference>
<organism evidence="6 7">
    <name type="scientific">Pediococcus acidilactici</name>
    <dbReference type="NCBI Taxonomy" id="1254"/>
    <lineage>
        <taxon>Bacteria</taxon>
        <taxon>Bacillati</taxon>
        <taxon>Bacillota</taxon>
        <taxon>Bacilli</taxon>
        <taxon>Lactobacillales</taxon>
        <taxon>Lactobacillaceae</taxon>
        <taxon>Pediococcus</taxon>
        <taxon>Pediococcus acidilactici group</taxon>
    </lineage>
</organism>
<proteinExistence type="inferred from homology"/>
<dbReference type="GO" id="GO:0030313">
    <property type="term" value="C:cell envelope"/>
    <property type="evidence" value="ECO:0007669"/>
    <property type="project" value="UniProtKB-SubCell"/>
</dbReference>
<protein>
    <submittedName>
        <fullName evidence="6">Zinc ABC transporter substrate-binding protein</fullName>
    </submittedName>
</protein>
<dbReference type="PANTHER" id="PTHR42953">
    <property type="entry name" value="HIGH-AFFINITY ZINC UPTAKE SYSTEM PROTEIN ZNUA-RELATED"/>
    <property type="match status" value="1"/>
</dbReference>
<evidence type="ECO:0000256" key="2">
    <source>
        <dbReference type="ARBA" id="ARBA00022448"/>
    </source>
</evidence>
<comment type="similarity">
    <text evidence="5">Belongs to the bacterial solute-binding protein 9 family.</text>
</comment>
<evidence type="ECO:0000313" key="7">
    <source>
        <dbReference type="Proteomes" id="UP001280897"/>
    </source>
</evidence>
<evidence type="ECO:0000256" key="1">
    <source>
        <dbReference type="ARBA" id="ARBA00004196"/>
    </source>
</evidence>
<dbReference type="GO" id="GO:0030001">
    <property type="term" value="P:metal ion transport"/>
    <property type="evidence" value="ECO:0007669"/>
    <property type="project" value="InterPro"/>
</dbReference>
<dbReference type="GO" id="GO:0007155">
    <property type="term" value="P:cell adhesion"/>
    <property type="evidence" value="ECO:0007669"/>
    <property type="project" value="InterPro"/>
</dbReference>
<dbReference type="Gene3D" id="3.40.50.1980">
    <property type="entry name" value="Nitrogenase molybdenum iron protein domain"/>
    <property type="match status" value="2"/>
</dbReference>
<dbReference type="InterPro" id="IPR050492">
    <property type="entry name" value="Bact_metal-bind_prot9"/>
</dbReference>
<keyword evidence="3" id="KW-0479">Metal-binding</keyword>
<keyword evidence="2 5" id="KW-0813">Transport</keyword>
<dbReference type="GeneID" id="57365109"/>
<gene>
    <name evidence="6" type="ORF">R0G89_06290</name>
</gene>
<keyword evidence="4" id="KW-0732">Signal</keyword>
<dbReference type="PRINTS" id="PR00690">
    <property type="entry name" value="ADHESNFAMILY"/>
</dbReference>
<dbReference type="PROSITE" id="PS51257">
    <property type="entry name" value="PROKAR_LIPOPROTEIN"/>
    <property type="match status" value="1"/>
</dbReference>
<reference evidence="6" key="2">
    <citation type="submission" date="2023-10" db="EMBL/GenBank/DDBJ databases">
        <authorList>
            <person name="Khurajog B."/>
        </authorList>
    </citation>
    <scope>NUCLEOTIDE SEQUENCE</scope>
    <source>
        <strain evidence="6">BF9</strain>
    </source>
</reference>
<evidence type="ECO:0000256" key="4">
    <source>
        <dbReference type="ARBA" id="ARBA00022729"/>
    </source>
</evidence>
<dbReference type="PANTHER" id="PTHR42953:SF1">
    <property type="entry name" value="METAL-BINDING PROTEIN HI_0362-RELATED"/>
    <property type="match status" value="1"/>
</dbReference>
<name>A0AAW8YHU4_PEDAC</name>
<reference evidence="6" key="1">
    <citation type="journal article" date="2023" name="PeerJ">
        <title>Selection and evaluation of lactic acid bacteria from chicken feces in Thailand as potential probiotics.</title>
        <authorList>
            <person name="Khurajog B."/>
            <person name="Disastra Y."/>
            <person name="Lawwyne L.D."/>
            <person name="Sirichokchatchawan W."/>
            <person name="Niyomtham W."/>
            <person name="Yindee J."/>
            <person name="Hampson D.J."/>
            <person name="Prapasarakul N."/>
        </authorList>
    </citation>
    <scope>NUCLEOTIDE SEQUENCE</scope>
    <source>
        <strain evidence="6">BF9</strain>
    </source>
</reference>
<evidence type="ECO:0000256" key="3">
    <source>
        <dbReference type="ARBA" id="ARBA00022723"/>
    </source>
</evidence>
<dbReference type="Proteomes" id="UP001280897">
    <property type="component" value="Unassembled WGS sequence"/>
</dbReference>
<evidence type="ECO:0000256" key="5">
    <source>
        <dbReference type="RuleBase" id="RU003512"/>
    </source>
</evidence>